<dbReference type="InterPro" id="IPR019734">
    <property type="entry name" value="TPR_rpt"/>
</dbReference>
<dbReference type="PROSITE" id="PS50005">
    <property type="entry name" value="TPR"/>
    <property type="match status" value="1"/>
</dbReference>
<dbReference type="Gene3D" id="1.25.40.10">
    <property type="entry name" value="Tetratricopeptide repeat domain"/>
    <property type="match status" value="1"/>
</dbReference>
<dbReference type="Pfam" id="PF13181">
    <property type="entry name" value="TPR_8"/>
    <property type="match status" value="1"/>
</dbReference>
<feature type="domain" description="Tetratricopeptide repeat protein 5 OB fold" evidence="2">
    <location>
        <begin position="239"/>
        <end position="342"/>
    </location>
</feature>
<dbReference type="SMART" id="SM00028">
    <property type="entry name" value="TPR"/>
    <property type="match status" value="2"/>
</dbReference>
<dbReference type="InterPro" id="IPR032076">
    <property type="entry name" value="TTC5_OB"/>
</dbReference>
<organism evidence="3">
    <name type="scientific">Arcella intermedia</name>
    <dbReference type="NCBI Taxonomy" id="1963864"/>
    <lineage>
        <taxon>Eukaryota</taxon>
        <taxon>Amoebozoa</taxon>
        <taxon>Tubulinea</taxon>
        <taxon>Elardia</taxon>
        <taxon>Arcellinida</taxon>
        <taxon>Sphaerothecina</taxon>
        <taxon>Arcellidae</taxon>
        <taxon>Arcella</taxon>
    </lineage>
</organism>
<accession>A0A6B2L706</accession>
<protein>
    <recommendedName>
        <fullName evidence="2">Tetratricopeptide repeat protein 5 OB fold domain-containing protein</fullName>
    </recommendedName>
</protein>
<proteinExistence type="predicted"/>
<evidence type="ECO:0000259" key="2">
    <source>
        <dbReference type="Pfam" id="PF16669"/>
    </source>
</evidence>
<feature type="repeat" description="TPR" evidence="1">
    <location>
        <begin position="157"/>
        <end position="190"/>
    </location>
</feature>
<dbReference type="SUPFAM" id="SSF48452">
    <property type="entry name" value="TPR-like"/>
    <property type="match status" value="1"/>
</dbReference>
<dbReference type="AlphaFoldDB" id="A0A6B2L706"/>
<evidence type="ECO:0000313" key="3">
    <source>
        <dbReference type="EMBL" id="NDV32744.1"/>
    </source>
</evidence>
<dbReference type="Pfam" id="PF16669">
    <property type="entry name" value="TTC5_OB"/>
    <property type="match status" value="1"/>
</dbReference>
<dbReference type="InterPro" id="IPR011990">
    <property type="entry name" value="TPR-like_helical_dom_sf"/>
</dbReference>
<keyword evidence="1" id="KW-0802">TPR repeat</keyword>
<evidence type="ECO:0000256" key="1">
    <source>
        <dbReference type="PROSITE-ProRule" id="PRU00339"/>
    </source>
</evidence>
<name>A0A6B2L706_9EUKA</name>
<sequence length="354" mass="39484">MLSYLHGKLLAFNDEYDPIAESKITHAISMLPDMPDIWLTLAEIQWKKKDFVGAKTSIEKSISLLKQNPAAMHKLSMVLRKIGKNPDEVYLNTKKSIDVAKEAVSLDVKNGLSWYILGNAHLSFFFLTGQHYNVQDLNMALSAFKQAEKSVEGLNKVDMYFNRATVYRYLEDYQLAINDLDSATSLDPDWPTPKQSKLQITDMLQSIHKAITSKGNLPQSKIKSFVASINEDRNKNGFSQLNQLNIGNNTGKVLVCTIVGLINNPTGIPLTTIVMDQDTECVALSVYNLASGILKVGNKIEINSPKLKDITIKADGKAWDYKTIVVDVPTLIKINGKEIQKDWIIGTAFTTSDK</sequence>
<dbReference type="EMBL" id="GIBP01003775">
    <property type="protein sequence ID" value="NDV32744.1"/>
    <property type="molecule type" value="Transcribed_RNA"/>
</dbReference>
<reference evidence="3" key="1">
    <citation type="journal article" date="2020" name="J. Eukaryot. Microbiol.">
        <title>De novo Sequencing, Assembly and Annotation of the Transcriptome for the Free-Living Testate Amoeba Arcella intermedia.</title>
        <authorList>
            <person name="Ribeiro G.M."/>
            <person name="Porfirio-Sousa A.L."/>
            <person name="Maurer-Alcala X.X."/>
            <person name="Katz L.A."/>
            <person name="Lahr D.J.G."/>
        </authorList>
    </citation>
    <scope>NUCLEOTIDE SEQUENCE</scope>
</reference>